<dbReference type="SUPFAM" id="SSF159941">
    <property type="entry name" value="MM3350-like"/>
    <property type="match status" value="1"/>
</dbReference>
<dbReference type="Pfam" id="PF07929">
    <property type="entry name" value="PRiA4_ORF3"/>
    <property type="match status" value="1"/>
</dbReference>
<gene>
    <name evidence="3" type="ORF">GCM10007173_07370</name>
</gene>
<dbReference type="GeneID" id="303303129"/>
<keyword evidence="4" id="KW-1185">Reference proteome</keyword>
<feature type="region of interest" description="Disordered" evidence="1">
    <location>
        <begin position="1"/>
        <end position="21"/>
    </location>
</feature>
<dbReference type="Proteomes" id="UP000606115">
    <property type="component" value="Unassembled WGS sequence"/>
</dbReference>
<sequence>MAKNKKKQPKQGHPGRSQHGMVSVGQVKIDRGIDAMTPKFVRWYSQFDVDTETSLVVLAAVRETLYGYADSAPLDSVTEFDVHLLFAAMEELIEFQSGFEPAEQAEQMRGLIHMAWADYLDYLEEMGLWEKSNQDLQWLRSKLEGPSLFATDDLEVSAAKGELEDLLLTDITKLPLVHLARNFAQWCANETGPVQGRILDEDFIPNAAKALSDGVLKAFNTEQAEQVLTFTFMGLLRAEVVALEAPNQLSAGARFSEFQKSTGEEGFATIYMFMQTFLDSYLEMPEDTDPLVVETWGLANLWILEGIEAMGHEVAEPRDEQFSASVWEAAHQRMAVLRTLGLVEEGEYYSLPGFVAAFLTDIDEEIEDENLDEQQLDSKWDELMALLPDESQRLKREEPYTGKVLQLKLGLQATKPPIWRRVLVPMDLHLGDLHDIIQASFDWYDGHLHEFRSGGYKGTSYGPEIEEMEYDEVEDAFLVSELLKAEKDRLDYAYDFGDGWEVRIDVEKVLDSAEGQLPRCTGGRRMAPIEDSGGPWGWAEMLKAMNDSAHAEHGEVSEWFEEMGMEEIDPAAFSIEEINEALELEF</sequence>
<feature type="domain" description="Plasmid pRiA4b Orf3-like" evidence="2">
    <location>
        <begin position="404"/>
        <end position="576"/>
    </location>
</feature>
<feature type="compositionally biased region" description="Basic residues" evidence="1">
    <location>
        <begin position="1"/>
        <end position="10"/>
    </location>
</feature>
<dbReference type="PANTHER" id="PTHR41878:SF1">
    <property type="entry name" value="TNPR PROTEIN"/>
    <property type="match status" value="1"/>
</dbReference>
<dbReference type="Gene3D" id="3.10.290.30">
    <property type="entry name" value="MM3350-like"/>
    <property type="match status" value="1"/>
</dbReference>
<proteinExistence type="predicted"/>
<name>A0ABQ2DA29_9MICC</name>
<dbReference type="RefSeq" id="WP_188683802.1">
    <property type="nucleotide sequence ID" value="NZ_BMKX01000001.1"/>
</dbReference>
<evidence type="ECO:0000259" key="2">
    <source>
        <dbReference type="Pfam" id="PF07929"/>
    </source>
</evidence>
<evidence type="ECO:0000313" key="3">
    <source>
        <dbReference type="EMBL" id="GGJ51351.1"/>
    </source>
</evidence>
<protein>
    <recommendedName>
        <fullName evidence="2">Plasmid pRiA4b Orf3-like domain-containing protein</fullName>
    </recommendedName>
</protein>
<accession>A0ABQ2DA29</accession>
<dbReference type="InterPro" id="IPR012912">
    <property type="entry name" value="Plasmid_pRiA4b_Orf3-like"/>
</dbReference>
<organism evidence="3 4">
    <name type="scientific">Glutamicibacter ardleyensis</name>
    <dbReference type="NCBI Taxonomy" id="225894"/>
    <lineage>
        <taxon>Bacteria</taxon>
        <taxon>Bacillati</taxon>
        <taxon>Actinomycetota</taxon>
        <taxon>Actinomycetes</taxon>
        <taxon>Micrococcales</taxon>
        <taxon>Micrococcaceae</taxon>
        <taxon>Glutamicibacter</taxon>
    </lineage>
</organism>
<dbReference type="EMBL" id="BMKX01000001">
    <property type="protein sequence ID" value="GGJ51351.1"/>
    <property type="molecule type" value="Genomic_DNA"/>
</dbReference>
<comment type="caution">
    <text evidence="3">The sequence shown here is derived from an EMBL/GenBank/DDBJ whole genome shotgun (WGS) entry which is preliminary data.</text>
</comment>
<dbReference type="InterPro" id="IPR024047">
    <property type="entry name" value="MM3350-like_sf"/>
</dbReference>
<evidence type="ECO:0000313" key="4">
    <source>
        <dbReference type="Proteomes" id="UP000606115"/>
    </source>
</evidence>
<reference evidence="4" key="1">
    <citation type="journal article" date="2019" name="Int. J. Syst. Evol. Microbiol.">
        <title>The Global Catalogue of Microorganisms (GCM) 10K type strain sequencing project: providing services to taxonomists for standard genome sequencing and annotation.</title>
        <authorList>
            <consortium name="The Broad Institute Genomics Platform"/>
            <consortium name="The Broad Institute Genome Sequencing Center for Infectious Disease"/>
            <person name="Wu L."/>
            <person name="Ma J."/>
        </authorList>
    </citation>
    <scope>NUCLEOTIDE SEQUENCE [LARGE SCALE GENOMIC DNA]</scope>
    <source>
        <strain evidence="4">CGMCC 1.3685</strain>
    </source>
</reference>
<evidence type="ECO:0000256" key="1">
    <source>
        <dbReference type="SAM" id="MobiDB-lite"/>
    </source>
</evidence>
<dbReference type="PANTHER" id="PTHR41878">
    <property type="entry name" value="LEXA REPRESSOR-RELATED"/>
    <property type="match status" value="1"/>
</dbReference>